<comment type="caution">
    <text evidence="2">The sequence shown here is derived from an EMBL/GenBank/DDBJ whole genome shotgun (WGS) entry which is preliminary data.</text>
</comment>
<evidence type="ECO:0000313" key="3">
    <source>
        <dbReference type="Proteomes" id="UP000319941"/>
    </source>
</evidence>
<dbReference type="OrthoDB" id="9789875at2"/>
<name>A0A558HUU8_9GAMM</name>
<dbReference type="Pfam" id="PF09949">
    <property type="entry name" value="APP1_cat"/>
    <property type="match status" value="1"/>
</dbReference>
<keyword evidence="3" id="KW-1185">Reference proteome</keyword>
<organism evidence="2 3">
    <name type="scientific">Cobetia crustatorum</name>
    <dbReference type="NCBI Taxonomy" id="553385"/>
    <lineage>
        <taxon>Bacteria</taxon>
        <taxon>Pseudomonadati</taxon>
        <taxon>Pseudomonadota</taxon>
        <taxon>Gammaproteobacteria</taxon>
        <taxon>Oceanospirillales</taxon>
        <taxon>Halomonadaceae</taxon>
        <taxon>Cobetia</taxon>
    </lineage>
</organism>
<protein>
    <submittedName>
        <fullName evidence="2">DUF2183 domain-containing protein</fullName>
    </submittedName>
</protein>
<dbReference type="PANTHER" id="PTHR28208:SF3">
    <property type="entry name" value="PHOSPHATIDATE PHOSPHATASE APP1"/>
    <property type="match status" value="1"/>
</dbReference>
<reference evidence="2 3" key="1">
    <citation type="submission" date="2019-07" db="EMBL/GenBank/DDBJ databases">
        <title>Diversity of Bacteria from Kongsfjorden, Arctic.</title>
        <authorList>
            <person name="Yu Y."/>
        </authorList>
    </citation>
    <scope>NUCLEOTIDE SEQUENCE [LARGE SCALE GENOMIC DNA]</scope>
    <source>
        <strain evidence="2 3">SM1923</strain>
    </source>
</reference>
<dbReference type="AlphaFoldDB" id="A0A558HUU8"/>
<dbReference type="GO" id="GO:0008195">
    <property type="term" value="F:phosphatidate phosphatase activity"/>
    <property type="evidence" value="ECO:0007669"/>
    <property type="project" value="InterPro"/>
</dbReference>
<evidence type="ECO:0000313" key="2">
    <source>
        <dbReference type="EMBL" id="TVU72899.1"/>
    </source>
</evidence>
<proteinExistence type="predicted"/>
<dbReference type="STRING" id="553385.GCA_000591415_03159"/>
<feature type="domain" description="Phosphatidate phosphatase APP1 catalytic" evidence="1">
    <location>
        <begin position="150"/>
        <end position="305"/>
    </location>
</feature>
<gene>
    <name evidence="2" type="ORF">FQP86_04390</name>
</gene>
<dbReference type="InterPro" id="IPR019236">
    <property type="entry name" value="APP1_cat"/>
</dbReference>
<dbReference type="Proteomes" id="UP000319941">
    <property type="component" value="Unassembled WGS sequence"/>
</dbReference>
<sequence>MSLPLTRLLRKLLHVAAKPMRHSQGKDGCVIHAYRGYGSRSEVFLMGRIFQQPGSRSQLAPGAGRDLMDVARRMLRWGKGGVEVDVSLGDNCTTVTTDRDGYFSVHLPLTSPLVHEGQWQTAQLIARPPKQAAVEGEAQIYLPPASTRLGVISDIDDTVMHTGVANKLKMLYRLFIESAERRMAFPGVAALYQALHEGPDGQQQRPLLYVSRGPWSIYEMLEIFFQHNRIPVGPILFLREWGLTLQRPLPKRSEDHKQALIEKMLDLYDEMQFLLIGDSGQHDPEVYADVVRRYPGRICAIYIRQIGDSDSRKAELATLSEELSVLGCDMLLSTDSLDMARHAYANDYIDAASVEMVRAEIEHQYSDVAA</sequence>
<dbReference type="PANTHER" id="PTHR28208">
    <property type="entry name" value="PHOSPHATIDATE PHOSPHATASE APP1"/>
    <property type="match status" value="1"/>
</dbReference>
<dbReference type="InterPro" id="IPR052935">
    <property type="entry name" value="Mg2+_PAP"/>
</dbReference>
<evidence type="ECO:0000259" key="1">
    <source>
        <dbReference type="Pfam" id="PF09949"/>
    </source>
</evidence>
<dbReference type="RefSeq" id="WP_088743207.1">
    <property type="nucleotide sequence ID" value="NZ_CAWOWR010000076.1"/>
</dbReference>
<dbReference type="EMBL" id="VNFH01000002">
    <property type="protein sequence ID" value="TVU72899.1"/>
    <property type="molecule type" value="Genomic_DNA"/>
</dbReference>
<accession>A0A558HUU8</accession>